<dbReference type="EMBL" id="LR590464">
    <property type="protein sequence ID" value="VTP66926.1"/>
    <property type="molecule type" value="Genomic_DNA"/>
</dbReference>
<sequence>MVGLIYVRKGHLAEGIVHMEKGYEACPWNLNWRRDLAQAYELAEQPEKAQALRAGRVGTDDSVASAMDIDQEDALPLGFSIRTSATAPY</sequence>
<protein>
    <recommendedName>
        <fullName evidence="3">Tetratricopeptide repeat protein</fullName>
    </recommendedName>
</protein>
<organism evidence="1 2">
    <name type="scientific">Leclercia adecarboxylata</name>
    <dbReference type="NCBI Taxonomy" id="83655"/>
    <lineage>
        <taxon>Bacteria</taxon>
        <taxon>Pseudomonadati</taxon>
        <taxon>Pseudomonadota</taxon>
        <taxon>Gammaproteobacteria</taxon>
        <taxon>Enterobacterales</taxon>
        <taxon>Enterobacteriaceae</taxon>
        <taxon>Leclercia</taxon>
    </lineage>
</organism>
<accession>A0A4U9HTA9</accession>
<proteinExistence type="predicted"/>
<gene>
    <name evidence="1" type="ORF">NCTC13032_02784</name>
</gene>
<dbReference type="AlphaFoldDB" id="A0A4U9HTA9"/>
<evidence type="ECO:0008006" key="3">
    <source>
        <dbReference type="Google" id="ProtNLM"/>
    </source>
</evidence>
<name>A0A4U9HTA9_9ENTR</name>
<evidence type="ECO:0000313" key="1">
    <source>
        <dbReference type="EMBL" id="VTP66926.1"/>
    </source>
</evidence>
<evidence type="ECO:0000313" key="2">
    <source>
        <dbReference type="Proteomes" id="UP000310719"/>
    </source>
</evidence>
<reference evidence="1 2" key="1">
    <citation type="submission" date="2019-05" db="EMBL/GenBank/DDBJ databases">
        <authorList>
            <consortium name="Pathogen Informatics"/>
        </authorList>
    </citation>
    <scope>NUCLEOTIDE SEQUENCE [LARGE SCALE GENOMIC DNA]</scope>
    <source>
        <strain evidence="1 2">NCTC13032</strain>
    </source>
</reference>
<dbReference type="Proteomes" id="UP000310719">
    <property type="component" value="Chromosome"/>
</dbReference>